<dbReference type="Gene3D" id="3.90.79.10">
    <property type="entry name" value="Nucleoside Triphosphate Pyrophosphohydrolase"/>
    <property type="match status" value="1"/>
</dbReference>
<dbReference type="PANTHER" id="PTHR43046">
    <property type="entry name" value="GDP-MANNOSE MANNOSYL HYDROLASE"/>
    <property type="match status" value="1"/>
</dbReference>
<reference evidence="4 5" key="1">
    <citation type="submission" date="2019-06" db="EMBL/GenBank/DDBJ databases">
        <title>Genome sequencing of plant associated microbes to promote plant fitness in Sorghum bicolor and Oryza sativa.</title>
        <authorList>
            <person name="Coleman-Derr D."/>
        </authorList>
    </citation>
    <scope>NUCLEOTIDE SEQUENCE [LARGE SCALE GENOMIC DNA]</scope>
    <source>
        <strain evidence="4 5">KV-663</strain>
    </source>
</reference>
<dbReference type="SUPFAM" id="SSF55811">
    <property type="entry name" value="Nudix"/>
    <property type="match status" value="1"/>
</dbReference>
<dbReference type="Pfam" id="PF00293">
    <property type="entry name" value="NUDIX"/>
    <property type="match status" value="1"/>
</dbReference>
<evidence type="ECO:0000256" key="1">
    <source>
        <dbReference type="ARBA" id="ARBA00001946"/>
    </source>
</evidence>
<dbReference type="Proteomes" id="UP000316747">
    <property type="component" value="Unassembled WGS sequence"/>
</dbReference>
<dbReference type="EMBL" id="VFPM01000001">
    <property type="protein sequence ID" value="TQM64348.1"/>
    <property type="molecule type" value="Genomic_DNA"/>
</dbReference>
<keyword evidence="2" id="KW-0378">Hydrolase</keyword>
<evidence type="ECO:0000313" key="5">
    <source>
        <dbReference type="Proteomes" id="UP000316747"/>
    </source>
</evidence>
<evidence type="ECO:0000256" key="2">
    <source>
        <dbReference type="ARBA" id="ARBA00022801"/>
    </source>
</evidence>
<dbReference type="PANTHER" id="PTHR43046:SF16">
    <property type="entry name" value="ADP-RIBOSE PYROPHOSPHATASE YJHB-RELATED"/>
    <property type="match status" value="1"/>
</dbReference>
<comment type="cofactor">
    <cofactor evidence="1">
        <name>Mg(2+)</name>
        <dbReference type="ChEBI" id="CHEBI:18420"/>
    </cofactor>
</comment>
<dbReference type="CDD" id="cd18879">
    <property type="entry name" value="NUDIX_Hydrolase"/>
    <property type="match status" value="1"/>
</dbReference>
<feature type="domain" description="Nudix hydrolase" evidence="3">
    <location>
        <begin position="19"/>
        <end position="176"/>
    </location>
</feature>
<accession>A0A543I179</accession>
<evidence type="ECO:0000313" key="4">
    <source>
        <dbReference type="EMBL" id="TQM64348.1"/>
    </source>
</evidence>
<dbReference type="RefSeq" id="WP_141842004.1">
    <property type="nucleotide sequence ID" value="NZ_VFPM01000001.1"/>
</dbReference>
<comment type="caution">
    <text evidence="4">The sequence shown here is derived from an EMBL/GenBank/DDBJ whole genome shotgun (WGS) entry which is preliminary data.</text>
</comment>
<dbReference type="GO" id="GO:0016787">
    <property type="term" value="F:hydrolase activity"/>
    <property type="evidence" value="ECO:0007669"/>
    <property type="project" value="UniProtKB-KW"/>
</dbReference>
<proteinExistence type="predicted"/>
<dbReference type="PROSITE" id="PS51462">
    <property type="entry name" value="NUDIX"/>
    <property type="match status" value="1"/>
</dbReference>
<dbReference type="AlphaFoldDB" id="A0A543I179"/>
<keyword evidence="5" id="KW-1185">Reference proteome</keyword>
<dbReference type="InterPro" id="IPR015797">
    <property type="entry name" value="NUDIX_hydrolase-like_dom_sf"/>
</dbReference>
<dbReference type="InterPro" id="IPR000086">
    <property type="entry name" value="NUDIX_hydrolase_dom"/>
</dbReference>
<evidence type="ECO:0000259" key="3">
    <source>
        <dbReference type="PROSITE" id="PS51462"/>
    </source>
</evidence>
<dbReference type="OrthoDB" id="9814308at2"/>
<protein>
    <submittedName>
        <fullName evidence="4">ADP-ribose pyrophosphatase YjhB (NUDIX family)</fullName>
    </submittedName>
</protein>
<name>A0A543I179_9MICO</name>
<sequence>MPIPPYVSHLRTMVGRELLWMPGVTAVVLRDGAGGAGDSGGAGAARGAGGAGGADGAGAPQEVLLVRRSDNGAWTPVTGIVDPGEHPHVTAVREVAEEASVVAEVERLVWVSATGVVTHVNGDLGQYLDHTFRCRWVSGDPAPGDDEATEAGWFALDALPEMAQRFLDRIAVAVENPRDVRLG</sequence>
<organism evidence="4 5">
    <name type="scientific">Humibacillus xanthopallidus</name>
    <dbReference type="NCBI Taxonomy" id="412689"/>
    <lineage>
        <taxon>Bacteria</taxon>
        <taxon>Bacillati</taxon>
        <taxon>Actinomycetota</taxon>
        <taxon>Actinomycetes</taxon>
        <taxon>Micrococcales</taxon>
        <taxon>Intrasporangiaceae</taxon>
        <taxon>Humibacillus</taxon>
    </lineage>
</organism>
<gene>
    <name evidence="4" type="ORF">FBY41_0714</name>
</gene>